<dbReference type="PATRIC" id="fig|1261.3.peg.317"/>
<feature type="transmembrane region" description="Helical" evidence="1">
    <location>
        <begin position="20"/>
        <end position="38"/>
    </location>
</feature>
<evidence type="ECO:0000313" key="3">
    <source>
        <dbReference type="Proteomes" id="UP000070326"/>
    </source>
</evidence>
<name>A0A135YYK2_9FIRM</name>
<keyword evidence="1" id="KW-0812">Transmembrane</keyword>
<gene>
    <name evidence="2" type="ORF">HMPREF3195_00240</name>
</gene>
<feature type="transmembrane region" description="Helical" evidence="1">
    <location>
        <begin position="99"/>
        <end position="118"/>
    </location>
</feature>
<dbReference type="STRING" id="1261.HMPREF3195_00240"/>
<proteinExistence type="predicted"/>
<reference evidence="2 3" key="1">
    <citation type="submission" date="2016-02" db="EMBL/GenBank/DDBJ databases">
        <authorList>
            <person name="Wen L."/>
            <person name="He K."/>
            <person name="Yang H."/>
        </authorList>
    </citation>
    <scope>NUCLEOTIDE SEQUENCE [LARGE SCALE GENOMIC DNA]</scope>
    <source>
        <strain evidence="2 3">MJR8628A</strain>
    </source>
</reference>
<keyword evidence="1" id="KW-1133">Transmembrane helix</keyword>
<keyword evidence="1" id="KW-0472">Membrane</keyword>
<organism evidence="2 3">
    <name type="scientific">Peptostreptococcus anaerobius</name>
    <dbReference type="NCBI Taxonomy" id="1261"/>
    <lineage>
        <taxon>Bacteria</taxon>
        <taxon>Bacillati</taxon>
        <taxon>Bacillota</taxon>
        <taxon>Clostridia</taxon>
        <taxon>Peptostreptococcales</taxon>
        <taxon>Peptostreptococcaceae</taxon>
        <taxon>Peptostreptococcus</taxon>
    </lineage>
</organism>
<dbReference type="EMBL" id="LSQZ01000008">
    <property type="protein sequence ID" value="KXI14431.1"/>
    <property type="molecule type" value="Genomic_DNA"/>
</dbReference>
<evidence type="ECO:0000256" key="1">
    <source>
        <dbReference type="SAM" id="Phobius"/>
    </source>
</evidence>
<dbReference type="Proteomes" id="UP000070326">
    <property type="component" value="Unassembled WGS sequence"/>
</dbReference>
<feature type="transmembrane region" description="Helical" evidence="1">
    <location>
        <begin position="73"/>
        <end position="92"/>
    </location>
</feature>
<sequence>MYMIYILEFYRNLLEVKMSISGLIILLVLLVLALYSILTSKGLKRHMIKNTATAYAILLGLLAVTRINRCDIIAVYIGLLTVAIAVGSIYFYKKDYRKSSILLVLALVIGTLGAYLSYLD</sequence>
<protein>
    <submittedName>
        <fullName evidence="2">Uncharacterized protein</fullName>
    </submittedName>
</protein>
<feature type="transmembrane region" description="Helical" evidence="1">
    <location>
        <begin position="50"/>
        <end position="67"/>
    </location>
</feature>
<dbReference type="AlphaFoldDB" id="A0A135YYK2"/>
<comment type="caution">
    <text evidence="2">The sequence shown here is derived from an EMBL/GenBank/DDBJ whole genome shotgun (WGS) entry which is preliminary data.</text>
</comment>
<evidence type="ECO:0000313" key="2">
    <source>
        <dbReference type="EMBL" id="KXI14431.1"/>
    </source>
</evidence>
<accession>A0A135YYK2</accession>